<dbReference type="OrthoDB" id="9793440at2"/>
<gene>
    <name evidence="1" type="ORF">SAMN05443545_10877</name>
</gene>
<dbReference type="AlphaFoldDB" id="A0A1H3FLE4"/>
<keyword evidence="2" id="KW-1185">Reference proteome</keyword>
<dbReference type="InterPro" id="IPR018763">
    <property type="entry name" value="DUF2334"/>
</dbReference>
<protein>
    <recommendedName>
        <fullName evidence="3">Polysaccharide deacetylase</fullName>
    </recommendedName>
</protein>
<name>A0A1H3FLE4_9GAMM</name>
<evidence type="ECO:0000313" key="2">
    <source>
        <dbReference type="Proteomes" id="UP000198500"/>
    </source>
</evidence>
<evidence type="ECO:0008006" key="3">
    <source>
        <dbReference type="Google" id="ProtNLM"/>
    </source>
</evidence>
<evidence type="ECO:0000313" key="1">
    <source>
        <dbReference type="EMBL" id="SDX91933.1"/>
    </source>
</evidence>
<dbReference type="GO" id="GO:0005975">
    <property type="term" value="P:carbohydrate metabolic process"/>
    <property type="evidence" value="ECO:0007669"/>
    <property type="project" value="InterPro"/>
</dbReference>
<accession>A0A1H3FLE4</accession>
<dbReference type="SUPFAM" id="SSF88713">
    <property type="entry name" value="Glycoside hydrolase/deacetylase"/>
    <property type="match status" value="1"/>
</dbReference>
<dbReference type="RefSeq" id="WP_092571403.1">
    <property type="nucleotide sequence ID" value="NZ_BMXH01000015.1"/>
</dbReference>
<proteinExistence type="predicted"/>
<dbReference type="EMBL" id="FNNI01000008">
    <property type="protein sequence ID" value="SDX91933.1"/>
    <property type="molecule type" value="Genomic_DNA"/>
</dbReference>
<dbReference type="InterPro" id="IPR011330">
    <property type="entry name" value="Glyco_hydro/deAcase_b/a-brl"/>
</dbReference>
<sequence>MRALVSIHDVMPHTMPRVAALIDSLQHQGHDAITLLVVPGLAWQDEHIDTLAHWQQSGMELAAHGWHHHASRLGGLYHRLHAALISRRAAEHLALDGPRIDTLMRRSAAWFSKNGLEAPSTYVPPAWALGSIPRSRLRTQPYQRIEVTRGLLDPQSGHLDPLPLVGFEADTAWREHALRQWNRVQVWQARHRNRPLRIGIHPYDPELRLAGDMQRLLAGDWQSRRYDQRHLN</sequence>
<organism evidence="1 2">
    <name type="scientific">Aidingimonas halophila</name>
    <dbReference type="NCBI Taxonomy" id="574349"/>
    <lineage>
        <taxon>Bacteria</taxon>
        <taxon>Pseudomonadati</taxon>
        <taxon>Pseudomonadota</taxon>
        <taxon>Gammaproteobacteria</taxon>
        <taxon>Oceanospirillales</taxon>
        <taxon>Halomonadaceae</taxon>
        <taxon>Aidingimonas</taxon>
    </lineage>
</organism>
<dbReference type="Proteomes" id="UP000198500">
    <property type="component" value="Unassembled WGS sequence"/>
</dbReference>
<dbReference type="STRING" id="574349.SAMN05443545_10877"/>
<reference evidence="1 2" key="1">
    <citation type="submission" date="2016-10" db="EMBL/GenBank/DDBJ databases">
        <authorList>
            <person name="de Groot N.N."/>
        </authorList>
    </citation>
    <scope>NUCLEOTIDE SEQUENCE [LARGE SCALE GENOMIC DNA]</scope>
    <source>
        <strain evidence="1 2">DSM 19219</strain>
    </source>
</reference>
<dbReference type="Pfam" id="PF10096">
    <property type="entry name" value="DUF2334"/>
    <property type="match status" value="1"/>
</dbReference>